<evidence type="ECO:0000313" key="1">
    <source>
        <dbReference type="EMBL" id="WWA47061.1"/>
    </source>
</evidence>
<dbReference type="Pfam" id="PF04883">
    <property type="entry name" value="HK97-gp10_like"/>
    <property type="match status" value="1"/>
</dbReference>
<gene>
    <name evidence="1" type="ORF">V5F89_12455</name>
</gene>
<dbReference type="Proteomes" id="UP001335183">
    <property type="component" value="Chromosome"/>
</dbReference>
<dbReference type="RefSeq" id="WP_338445952.1">
    <property type="nucleotide sequence ID" value="NZ_CP144918.1"/>
</dbReference>
<evidence type="ECO:0000313" key="2">
    <source>
        <dbReference type="Proteomes" id="UP001335183"/>
    </source>
</evidence>
<proteinExistence type="predicted"/>
<protein>
    <submittedName>
        <fullName evidence="1">HK97-gp10 family putative phage morphogenesis protein</fullName>
    </submittedName>
</protein>
<dbReference type="InterPro" id="IPR010064">
    <property type="entry name" value="HK97-gp10_tail"/>
</dbReference>
<accession>A0ABZ2D5F5</accession>
<keyword evidence="2" id="KW-1185">Reference proteome</keyword>
<name>A0ABZ2D5F5_9SPHN</name>
<sequence length="132" mass="14354">MVPELVVDGFEDALRRIRSITGQVHGNIGDNAMAALEPVAEDARRLAPVDSGEYRDSIVVADRLAGESTREGASSVYIGPLHSNVFYAWFLEFGTVNMPAYPVIIPAIEANRELVFEVLGERVANDILAPTI</sequence>
<dbReference type="EMBL" id="CP144918">
    <property type="protein sequence ID" value="WWA47061.1"/>
    <property type="molecule type" value="Genomic_DNA"/>
</dbReference>
<reference evidence="1 2" key="1">
    <citation type="submission" date="2024-02" db="EMBL/GenBank/DDBJ databases">
        <title>The whole genome sequence of five bacterial samples isolated from Abu Dhabi Sabkha-shore region.</title>
        <authorList>
            <person name="Sudalaimuthuasari N."/>
            <person name="Sarfraz B."/>
            <person name="Tuyisabe J.D."/>
            <person name="Mugisha Ntwali L.D.M."/>
            <person name="Ali A.I.A.A."/>
            <person name="Almansoori S.Z.A."/>
            <person name="Alajami H.S.A."/>
            <person name="Almeqbaali A.A.S."/>
            <person name="Kundu B."/>
            <person name="Saeed E.E."/>
            <person name="Sukumarinath V."/>
            <person name="Mishra A.K."/>
            <person name="Hazzouri K.M."/>
            <person name="Almaskari R."/>
            <person name="Sharma A.K."/>
            <person name="Amiri K.M.A."/>
        </authorList>
    </citation>
    <scope>NUCLEOTIDE SEQUENCE [LARGE SCALE GENOMIC DNA]</scope>
    <source>
        <strain evidence="2">kcgeb_sd</strain>
    </source>
</reference>
<dbReference type="NCBIfam" id="TIGR01725">
    <property type="entry name" value="phge_HK97_gp10"/>
    <property type="match status" value="1"/>
</dbReference>
<organism evidence="1 2">
    <name type="scientific">Pelagerythrobacter marensis</name>
    <dbReference type="NCBI Taxonomy" id="543877"/>
    <lineage>
        <taxon>Bacteria</taxon>
        <taxon>Pseudomonadati</taxon>
        <taxon>Pseudomonadota</taxon>
        <taxon>Alphaproteobacteria</taxon>
        <taxon>Sphingomonadales</taxon>
        <taxon>Erythrobacteraceae</taxon>
        <taxon>Pelagerythrobacter</taxon>
    </lineage>
</organism>